<reference evidence="8 9" key="1">
    <citation type="submission" date="2019-12" db="EMBL/GenBank/DDBJ databases">
        <title>Genomic-based taxomic classification of the family Erythrobacteraceae.</title>
        <authorList>
            <person name="Xu L."/>
        </authorList>
    </citation>
    <scope>NUCLEOTIDE SEQUENCE [LARGE SCALE GENOMIC DNA]</scope>
    <source>
        <strain evidence="8 9">KCTC 52763</strain>
    </source>
</reference>
<evidence type="ECO:0000313" key="8">
    <source>
        <dbReference type="EMBL" id="MXO91348.1"/>
    </source>
</evidence>
<sequence>MTPLIFGKTGQVARELARVFAGNDDARFVDRGAADLTDPDACAAVIAASYADVVINAAAYTAVDNAESDEATAHLVNAAAPAAMAKAAALKNIPFLHISTDYVFDGTGDTPFKPGDATVPLGVYGKTKLAGEQSVLAAGGRSAILRTSWVFSAHGSNFVKTMLRLGADRSELNVVADQFGGPTPAAAIADALGTMAAAMVQGHAGGVFHFSGSPSVSWADFARAIMDEAGSACAVNDITTAEYPTPAKRPGNSRLDCSDLQRKFGIAQPDWRAHLKLIIEELGNVTG</sequence>
<dbReference type="Gene3D" id="3.90.25.10">
    <property type="entry name" value="UDP-galactose 4-epimerase, domain 1"/>
    <property type="match status" value="1"/>
</dbReference>
<dbReference type="GO" id="GO:0019305">
    <property type="term" value="P:dTDP-rhamnose biosynthetic process"/>
    <property type="evidence" value="ECO:0007669"/>
    <property type="project" value="UniProtKB-UniPathway"/>
</dbReference>
<dbReference type="InterPro" id="IPR029903">
    <property type="entry name" value="RmlD-like-bd"/>
</dbReference>
<evidence type="ECO:0000259" key="7">
    <source>
        <dbReference type="Pfam" id="PF04321"/>
    </source>
</evidence>
<dbReference type="NCBIfam" id="TIGR01214">
    <property type="entry name" value="rmlD"/>
    <property type="match status" value="1"/>
</dbReference>
<evidence type="ECO:0000313" key="9">
    <source>
        <dbReference type="Proteomes" id="UP000442714"/>
    </source>
</evidence>
<comment type="pathway">
    <text evidence="1 6">Carbohydrate biosynthesis; dTDP-L-rhamnose biosynthesis.</text>
</comment>
<dbReference type="Pfam" id="PF04321">
    <property type="entry name" value="RmlD_sub_bind"/>
    <property type="match status" value="1"/>
</dbReference>
<comment type="cofactor">
    <cofactor evidence="6">
        <name>Mg(2+)</name>
        <dbReference type="ChEBI" id="CHEBI:18420"/>
    </cofactor>
    <text evidence="6">Binds 1 Mg(2+) ion per monomer.</text>
</comment>
<organism evidence="8 9">
    <name type="scientific">Pontixanthobacter aquaemixtae</name>
    <dbReference type="NCBI Taxonomy" id="1958940"/>
    <lineage>
        <taxon>Bacteria</taxon>
        <taxon>Pseudomonadati</taxon>
        <taxon>Pseudomonadota</taxon>
        <taxon>Alphaproteobacteria</taxon>
        <taxon>Sphingomonadales</taxon>
        <taxon>Erythrobacteraceae</taxon>
        <taxon>Pontixanthobacter</taxon>
    </lineage>
</organism>
<dbReference type="AlphaFoldDB" id="A0A844ZUD4"/>
<evidence type="ECO:0000256" key="2">
    <source>
        <dbReference type="ARBA" id="ARBA00010944"/>
    </source>
</evidence>
<evidence type="ECO:0000256" key="4">
    <source>
        <dbReference type="ARBA" id="ARBA00017099"/>
    </source>
</evidence>
<comment type="caution">
    <text evidence="8">The sequence shown here is derived from an EMBL/GenBank/DDBJ whole genome shotgun (WGS) entry which is preliminary data.</text>
</comment>
<dbReference type="OrthoDB" id="9803892at2"/>
<proteinExistence type="inferred from homology"/>
<evidence type="ECO:0000256" key="5">
    <source>
        <dbReference type="ARBA" id="ARBA00048200"/>
    </source>
</evidence>
<dbReference type="RefSeq" id="WP_160605034.1">
    <property type="nucleotide sequence ID" value="NZ_WTYX01000002.1"/>
</dbReference>
<comment type="function">
    <text evidence="6">Catalyzes the reduction of dTDP-6-deoxy-L-lyxo-4-hexulose to yield dTDP-L-rhamnose.</text>
</comment>
<dbReference type="Gene3D" id="3.40.50.720">
    <property type="entry name" value="NAD(P)-binding Rossmann-like Domain"/>
    <property type="match status" value="1"/>
</dbReference>
<dbReference type="PANTHER" id="PTHR10491">
    <property type="entry name" value="DTDP-4-DEHYDRORHAMNOSE REDUCTASE"/>
    <property type="match status" value="1"/>
</dbReference>
<name>A0A844ZUD4_9SPHN</name>
<comment type="catalytic activity">
    <reaction evidence="5 6">
        <text>dTDP-beta-L-rhamnose + NADP(+) = dTDP-4-dehydro-beta-L-rhamnose + NADPH + H(+)</text>
        <dbReference type="Rhea" id="RHEA:21796"/>
        <dbReference type="ChEBI" id="CHEBI:15378"/>
        <dbReference type="ChEBI" id="CHEBI:57510"/>
        <dbReference type="ChEBI" id="CHEBI:57783"/>
        <dbReference type="ChEBI" id="CHEBI:58349"/>
        <dbReference type="ChEBI" id="CHEBI:62830"/>
        <dbReference type="EC" id="1.1.1.133"/>
    </reaction>
</comment>
<keyword evidence="9" id="KW-1185">Reference proteome</keyword>
<accession>A0A844ZUD4</accession>
<feature type="domain" description="RmlD-like substrate binding" evidence="7">
    <location>
        <begin position="2"/>
        <end position="282"/>
    </location>
</feature>
<gene>
    <name evidence="8" type="primary">rfbD</name>
    <name evidence="8" type="ORF">GRI41_10980</name>
</gene>
<evidence type="ECO:0000256" key="1">
    <source>
        <dbReference type="ARBA" id="ARBA00004781"/>
    </source>
</evidence>
<comment type="similarity">
    <text evidence="2 6">Belongs to the dTDP-4-dehydrorhamnose reductase family.</text>
</comment>
<dbReference type="SUPFAM" id="SSF51735">
    <property type="entry name" value="NAD(P)-binding Rossmann-fold domains"/>
    <property type="match status" value="1"/>
</dbReference>
<dbReference type="Proteomes" id="UP000442714">
    <property type="component" value="Unassembled WGS sequence"/>
</dbReference>
<dbReference type="UniPathway" id="UPA00124"/>
<dbReference type="InterPro" id="IPR005913">
    <property type="entry name" value="dTDP_dehydrorham_reduct"/>
</dbReference>
<keyword evidence="6" id="KW-0521">NADP</keyword>
<dbReference type="PANTHER" id="PTHR10491:SF4">
    <property type="entry name" value="METHIONINE ADENOSYLTRANSFERASE 2 SUBUNIT BETA"/>
    <property type="match status" value="1"/>
</dbReference>
<evidence type="ECO:0000256" key="3">
    <source>
        <dbReference type="ARBA" id="ARBA00012929"/>
    </source>
</evidence>
<evidence type="ECO:0000256" key="6">
    <source>
        <dbReference type="RuleBase" id="RU364082"/>
    </source>
</evidence>
<dbReference type="CDD" id="cd05254">
    <property type="entry name" value="dTDP_HR_like_SDR_e"/>
    <property type="match status" value="1"/>
</dbReference>
<protein>
    <recommendedName>
        <fullName evidence="4 6">dTDP-4-dehydrorhamnose reductase</fullName>
        <ecNumber evidence="3 6">1.1.1.133</ecNumber>
    </recommendedName>
</protein>
<dbReference type="GO" id="GO:0005829">
    <property type="term" value="C:cytosol"/>
    <property type="evidence" value="ECO:0007669"/>
    <property type="project" value="TreeGrafter"/>
</dbReference>
<dbReference type="EC" id="1.1.1.133" evidence="3 6"/>
<dbReference type="EMBL" id="WTYX01000002">
    <property type="protein sequence ID" value="MXO91348.1"/>
    <property type="molecule type" value="Genomic_DNA"/>
</dbReference>
<dbReference type="GO" id="GO:0008831">
    <property type="term" value="F:dTDP-4-dehydrorhamnose reductase activity"/>
    <property type="evidence" value="ECO:0007669"/>
    <property type="project" value="UniProtKB-EC"/>
</dbReference>
<dbReference type="InterPro" id="IPR036291">
    <property type="entry name" value="NAD(P)-bd_dom_sf"/>
</dbReference>
<keyword evidence="6 8" id="KW-0560">Oxidoreductase</keyword>